<sequence>MKTALISLFQTINDAKRQLIDERNKTHSDAELARISQAITLLDQLASDILILDLVAQADEIDVQAQAIRDLTVKINETTANLVHIAAILDNITNKLDGLLKAASILSGVGLIG</sequence>
<protein>
    <submittedName>
        <fullName evidence="1">Uncharacterized protein</fullName>
    </submittedName>
</protein>
<dbReference type="Proteomes" id="UP000232883">
    <property type="component" value="Chromosome"/>
</dbReference>
<dbReference type="OrthoDB" id="9882711at2"/>
<name>A0A2K8YZW4_9BACT</name>
<proteinExistence type="predicted"/>
<organism evidence="1 2">
    <name type="scientific">Spirosoma pollinicola</name>
    <dbReference type="NCBI Taxonomy" id="2057025"/>
    <lineage>
        <taxon>Bacteria</taxon>
        <taxon>Pseudomonadati</taxon>
        <taxon>Bacteroidota</taxon>
        <taxon>Cytophagia</taxon>
        <taxon>Cytophagales</taxon>
        <taxon>Cytophagaceae</taxon>
        <taxon>Spirosoma</taxon>
    </lineage>
</organism>
<gene>
    <name evidence="1" type="ORF">CWM47_15660</name>
</gene>
<dbReference type="EMBL" id="CP025096">
    <property type="protein sequence ID" value="AUD03145.1"/>
    <property type="molecule type" value="Genomic_DNA"/>
</dbReference>
<evidence type="ECO:0000313" key="2">
    <source>
        <dbReference type="Proteomes" id="UP000232883"/>
    </source>
</evidence>
<dbReference type="AlphaFoldDB" id="A0A2K8YZW4"/>
<dbReference type="KEGG" id="spir:CWM47_15660"/>
<accession>A0A2K8YZW4</accession>
<keyword evidence="2" id="KW-1185">Reference proteome</keyword>
<evidence type="ECO:0000313" key="1">
    <source>
        <dbReference type="EMBL" id="AUD03145.1"/>
    </source>
</evidence>
<dbReference type="RefSeq" id="WP_100989087.1">
    <property type="nucleotide sequence ID" value="NZ_CP025096.1"/>
</dbReference>
<reference evidence="1 2" key="1">
    <citation type="submission" date="2017-11" db="EMBL/GenBank/DDBJ databases">
        <title>Taxonomic description and genome sequences of Spirosoma HA7 sp. nov., isolated from pollen microhabitat of Corylus avellana.</title>
        <authorList>
            <person name="Ambika Manirajan B."/>
            <person name="Suarez C."/>
            <person name="Ratering S."/>
            <person name="Geissler-Plaum R."/>
            <person name="Cardinale M."/>
            <person name="Sylvia S."/>
        </authorList>
    </citation>
    <scope>NUCLEOTIDE SEQUENCE [LARGE SCALE GENOMIC DNA]</scope>
    <source>
        <strain evidence="1 2">HA7</strain>
    </source>
</reference>